<protein>
    <submittedName>
        <fullName evidence="1">Uncharacterized protein</fullName>
    </submittedName>
</protein>
<dbReference type="AlphaFoldDB" id="A0A4C1YQM5"/>
<keyword evidence="2" id="KW-1185">Reference proteome</keyword>
<gene>
    <name evidence="1" type="ORF">EVAR_63436_1</name>
</gene>
<organism evidence="1 2">
    <name type="scientific">Eumeta variegata</name>
    <name type="common">Bagworm moth</name>
    <name type="synonym">Eumeta japonica</name>
    <dbReference type="NCBI Taxonomy" id="151549"/>
    <lineage>
        <taxon>Eukaryota</taxon>
        <taxon>Metazoa</taxon>
        <taxon>Ecdysozoa</taxon>
        <taxon>Arthropoda</taxon>
        <taxon>Hexapoda</taxon>
        <taxon>Insecta</taxon>
        <taxon>Pterygota</taxon>
        <taxon>Neoptera</taxon>
        <taxon>Endopterygota</taxon>
        <taxon>Lepidoptera</taxon>
        <taxon>Glossata</taxon>
        <taxon>Ditrysia</taxon>
        <taxon>Tineoidea</taxon>
        <taxon>Psychidae</taxon>
        <taxon>Oiketicinae</taxon>
        <taxon>Eumeta</taxon>
    </lineage>
</organism>
<dbReference type="EMBL" id="BGZK01001384">
    <property type="protein sequence ID" value="GBP78751.1"/>
    <property type="molecule type" value="Genomic_DNA"/>
</dbReference>
<reference evidence="1 2" key="1">
    <citation type="journal article" date="2019" name="Commun. Biol.">
        <title>The bagworm genome reveals a unique fibroin gene that provides high tensile strength.</title>
        <authorList>
            <person name="Kono N."/>
            <person name="Nakamura H."/>
            <person name="Ohtoshi R."/>
            <person name="Tomita M."/>
            <person name="Numata K."/>
            <person name="Arakawa K."/>
        </authorList>
    </citation>
    <scope>NUCLEOTIDE SEQUENCE [LARGE SCALE GENOMIC DNA]</scope>
</reference>
<evidence type="ECO:0000313" key="1">
    <source>
        <dbReference type="EMBL" id="GBP78751.1"/>
    </source>
</evidence>
<proteinExistence type="predicted"/>
<evidence type="ECO:0000313" key="2">
    <source>
        <dbReference type="Proteomes" id="UP000299102"/>
    </source>
</evidence>
<sequence>MRVPGFHPVPPFRQGRTDLTFDFATVGIYVRPVYESVHRCRIQVLHTRTRARECARVRQFAEIHGALELPVGICLSNVFRALPPIARLLPSLLCPEGAALRISAE</sequence>
<comment type="caution">
    <text evidence="1">The sequence shown here is derived from an EMBL/GenBank/DDBJ whole genome shotgun (WGS) entry which is preliminary data.</text>
</comment>
<dbReference type="Proteomes" id="UP000299102">
    <property type="component" value="Unassembled WGS sequence"/>
</dbReference>
<name>A0A4C1YQM5_EUMVA</name>
<accession>A0A4C1YQM5</accession>